<gene>
    <name evidence="1" type="ORF">CRENPOLYSF1_330041</name>
</gene>
<evidence type="ECO:0000313" key="1">
    <source>
        <dbReference type="EMBL" id="SJM92749.1"/>
    </source>
</evidence>
<sequence>MIGFNVFQHYVDVRTGCLQRKSQMDVLLELIKTILEHHNPTDKLKELAELIGDVFQLMPSGKHMIGRNLGRMQPTASLRCRTAG</sequence>
<name>A0A1R4H963_9GAMM</name>
<dbReference type="AlphaFoldDB" id="A0A1R4H963"/>
<keyword evidence="2" id="KW-1185">Reference proteome</keyword>
<protein>
    <submittedName>
        <fullName evidence="1">Uncharacterized protein</fullName>
    </submittedName>
</protein>
<dbReference type="EMBL" id="FUKI01000108">
    <property type="protein sequence ID" value="SJM92749.1"/>
    <property type="molecule type" value="Genomic_DNA"/>
</dbReference>
<dbReference type="Proteomes" id="UP000195667">
    <property type="component" value="Unassembled WGS sequence"/>
</dbReference>
<evidence type="ECO:0000313" key="2">
    <source>
        <dbReference type="Proteomes" id="UP000195667"/>
    </source>
</evidence>
<dbReference type="RefSeq" id="WP_140396828.1">
    <property type="nucleotide sequence ID" value="NZ_FUKI01000108.1"/>
</dbReference>
<proteinExistence type="predicted"/>
<dbReference type="OrthoDB" id="5416355at2"/>
<organism evidence="1 2">
    <name type="scientific">Crenothrix polyspora</name>
    <dbReference type="NCBI Taxonomy" id="360316"/>
    <lineage>
        <taxon>Bacteria</taxon>
        <taxon>Pseudomonadati</taxon>
        <taxon>Pseudomonadota</taxon>
        <taxon>Gammaproteobacteria</taxon>
        <taxon>Methylococcales</taxon>
        <taxon>Crenotrichaceae</taxon>
        <taxon>Crenothrix</taxon>
    </lineage>
</organism>
<reference evidence="2" key="1">
    <citation type="submission" date="2017-02" db="EMBL/GenBank/DDBJ databases">
        <authorList>
            <person name="Daims H."/>
        </authorList>
    </citation>
    <scope>NUCLEOTIDE SEQUENCE [LARGE SCALE GENOMIC DNA]</scope>
</reference>
<accession>A0A1R4H963</accession>